<comment type="catalytic activity">
    <reaction evidence="1">
        <text>a phosphate monoester + H2O = an alcohol + phosphate</text>
        <dbReference type="Rhea" id="RHEA:15017"/>
        <dbReference type="ChEBI" id="CHEBI:15377"/>
        <dbReference type="ChEBI" id="CHEBI:30879"/>
        <dbReference type="ChEBI" id="CHEBI:43474"/>
        <dbReference type="ChEBI" id="CHEBI:67140"/>
        <dbReference type="EC" id="3.1.3.2"/>
    </reaction>
</comment>
<feature type="chain" id="PRO_5020589073" description="Acid phosphatase" evidence="3">
    <location>
        <begin position="16"/>
        <end position="415"/>
    </location>
</feature>
<feature type="signal peptide" evidence="3">
    <location>
        <begin position="1"/>
        <end position="15"/>
    </location>
</feature>
<protein>
    <recommendedName>
        <fullName evidence="6">Acid phosphatase</fullName>
    </recommendedName>
</protein>
<evidence type="ECO:0000256" key="3">
    <source>
        <dbReference type="SAM" id="SignalP"/>
    </source>
</evidence>
<dbReference type="GO" id="GO:0003993">
    <property type="term" value="F:acid phosphatase activity"/>
    <property type="evidence" value="ECO:0007669"/>
    <property type="project" value="UniProtKB-EC"/>
</dbReference>
<dbReference type="InterPro" id="IPR000560">
    <property type="entry name" value="His_Pase_clade-2"/>
</dbReference>
<dbReference type="Proteomes" id="UP000298663">
    <property type="component" value="Unassembled WGS sequence"/>
</dbReference>
<name>A0A4U5NZ84_STECR</name>
<dbReference type="PANTHER" id="PTHR11567">
    <property type="entry name" value="ACID PHOSPHATASE-RELATED"/>
    <property type="match status" value="1"/>
</dbReference>
<dbReference type="InterPro" id="IPR029033">
    <property type="entry name" value="His_PPase_superfam"/>
</dbReference>
<dbReference type="AlphaFoldDB" id="A0A4U5NZ84"/>
<keyword evidence="5" id="KW-1185">Reference proteome</keyword>
<organism evidence="4 5">
    <name type="scientific">Steinernema carpocapsae</name>
    <name type="common">Entomopathogenic nematode</name>
    <dbReference type="NCBI Taxonomy" id="34508"/>
    <lineage>
        <taxon>Eukaryota</taxon>
        <taxon>Metazoa</taxon>
        <taxon>Ecdysozoa</taxon>
        <taxon>Nematoda</taxon>
        <taxon>Chromadorea</taxon>
        <taxon>Rhabditida</taxon>
        <taxon>Tylenchina</taxon>
        <taxon>Panagrolaimomorpha</taxon>
        <taxon>Strongyloidoidea</taxon>
        <taxon>Steinernematidae</taxon>
        <taxon>Steinernema</taxon>
    </lineage>
</organism>
<dbReference type="SUPFAM" id="SSF53254">
    <property type="entry name" value="Phosphoglycerate mutase-like"/>
    <property type="match status" value="1"/>
</dbReference>
<evidence type="ECO:0000313" key="4">
    <source>
        <dbReference type="EMBL" id="TKR88977.1"/>
    </source>
</evidence>
<gene>
    <name evidence="4" type="ORF">L596_013142</name>
</gene>
<dbReference type="CDD" id="cd07061">
    <property type="entry name" value="HP_HAP_like"/>
    <property type="match status" value="1"/>
</dbReference>
<dbReference type="EMBL" id="AZBU02000003">
    <property type="protein sequence ID" value="TKR88977.1"/>
    <property type="molecule type" value="Genomic_DNA"/>
</dbReference>
<proteinExistence type="inferred from homology"/>
<dbReference type="PROSITE" id="PS00616">
    <property type="entry name" value="HIS_ACID_PHOSPHAT_1"/>
    <property type="match status" value="1"/>
</dbReference>
<comment type="similarity">
    <text evidence="2">Belongs to the histidine acid phosphatase family.</text>
</comment>
<evidence type="ECO:0000256" key="2">
    <source>
        <dbReference type="ARBA" id="ARBA00005375"/>
    </source>
</evidence>
<dbReference type="PANTHER" id="PTHR11567:SF210">
    <property type="entry name" value="ACID PHOSPHATASE 5-RELATED"/>
    <property type="match status" value="1"/>
</dbReference>
<evidence type="ECO:0000313" key="5">
    <source>
        <dbReference type="Proteomes" id="UP000298663"/>
    </source>
</evidence>
<dbReference type="InterPro" id="IPR033379">
    <property type="entry name" value="Acid_Pase_AS"/>
</dbReference>
<dbReference type="Pfam" id="PF00328">
    <property type="entry name" value="His_Phos_2"/>
    <property type="match status" value="1"/>
</dbReference>
<evidence type="ECO:0008006" key="6">
    <source>
        <dbReference type="Google" id="ProtNLM"/>
    </source>
</evidence>
<reference evidence="4 5" key="1">
    <citation type="journal article" date="2015" name="Genome Biol.">
        <title>Comparative genomics of Steinernema reveals deeply conserved gene regulatory networks.</title>
        <authorList>
            <person name="Dillman A.R."/>
            <person name="Macchietto M."/>
            <person name="Porter C.F."/>
            <person name="Rogers A."/>
            <person name="Williams B."/>
            <person name="Antoshechkin I."/>
            <person name="Lee M.M."/>
            <person name="Goodwin Z."/>
            <person name="Lu X."/>
            <person name="Lewis E.E."/>
            <person name="Goodrich-Blair H."/>
            <person name="Stock S.P."/>
            <person name="Adams B.J."/>
            <person name="Sternberg P.W."/>
            <person name="Mortazavi A."/>
        </authorList>
    </citation>
    <scope>NUCLEOTIDE SEQUENCE [LARGE SCALE GENOMIC DNA]</scope>
    <source>
        <strain evidence="4 5">ALL</strain>
    </source>
</reference>
<keyword evidence="3" id="KW-0732">Signal</keyword>
<reference evidence="4 5" key="2">
    <citation type="journal article" date="2019" name="G3 (Bethesda)">
        <title>Hybrid Assembly of the Genome of the Entomopathogenic Nematode Steinernema carpocapsae Identifies the X-Chromosome.</title>
        <authorList>
            <person name="Serra L."/>
            <person name="Macchietto M."/>
            <person name="Macias-Munoz A."/>
            <person name="McGill C.J."/>
            <person name="Rodriguez I.M."/>
            <person name="Rodriguez B."/>
            <person name="Murad R."/>
            <person name="Mortazavi A."/>
        </authorList>
    </citation>
    <scope>NUCLEOTIDE SEQUENCE [LARGE SCALE GENOMIC DNA]</scope>
    <source>
        <strain evidence="4 5">ALL</strain>
    </source>
</reference>
<dbReference type="OrthoDB" id="258392at2759"/>
<comment type="caution">
    <text evidence="4">The sequence shown here is derived from an EMBL/GenBank/DDBJ whole genome shotgun (WGS) entry which is preliminary data.</text>
</comment>
<accession>A0A4U5NZ84</accession>
<dbReference type="Gene3D" id="3.40.50.1240">
    <property type="entry name" value="Phosphoglycerate mutase-like"/>
    <property type="match status" value="1"/>
</dbReference>
<sequence>MLSVVLLLNVGLTVADPELIYIQSVWRHGARTPIETYPTSPYQEEAWPVTWGEVTPLGMDQMYKQGVKLKEEYVDKYQLVSPNYHKTQTYVQSSDSSRALISAYAAMTGFYSGSRGTYPDTEDWPTGWTPIPVHAVATKNEFMLQVNNNCPRRKQLLGETYNRKEIRDVMNKNKNFLDTLRQQSKYEIDDLEDVFGFSDTLKIEKQYNMTLPAWITGDIYNKTQTLGLESFDCIYGGAAFGLPENKEMVRLTSGVLITQILKNIEEKINGTNEYLYHAYSAHDTTLSGLLRTLGAKQALLGHNLTDYGATVVIELWKLFIDTYGIKVRYSANVESPIDTITDKVAGCGKAEFCPLQTFVENRKDYIVNNITESCEMKNTIGPVKTRPVNQQKPKDATSLSLASIVVVCIGYILSL</sequence>
<evidence type="ECO:0000256" key="1">
    <source>
        <dbReference type="ARBA" id="ARBA00000032"/>
    </source>
</evidence>
<dbReference type="InterPro" id="IPR050645">
    <property type="entry name" value="Histidine_acid_phosphatase"/>
</dbReference>
<dbReference type="STRING" id="34508.A0A4U5NZ84"/>